<dbReference type="AlphaFoldDB" id="A0A419EYW3"/>
<dbReference type="InterPro" id="IPR039420">
    <property type="entry name" value="WalR-like"/>
</dbReference>
<dbReference type="SMART" id="SM00448">
    <property type="entry name" value="REC"/>
    <property type="match status" value="1"/>
</dbReference>
<dbReference type="InterPro" id="IPR011006">
    <property type="entry name" value="CheY-like_superfamily"/>
</dbReference>
<proteinExistence type="predicted"/>
<evidence type="ECO:0000313" key="7">
    <source>
        <dbReference type="Proteomes" id="UP000285961"/>
    </source>
</evidence>
<gene>
    <name evidence="6" type="ORF">C4532_09250</name>
</gene>
<dbReference type="PANTHER" id="PTHR43214">
    <property type="entry name" value="TWO-COMPONENT RESPONSE REGULATOR"/>
    <property type="match status" value="1"/>
</dbReference>
<dbReference type="Gene3D" id="3.40.50.2300">
    <property type="match status" value="1"/>
</dbReference>
<organism evidence="6 7">
    <name type="scientific">Candidatus Abyssobacteria bacterium SURF_17</name>
    <dbReference type="NCBI Taxonomy" id="2093361"/>
    <lineage>
        <taxon>Bacteria</taxon>
        <taxon>Pseudomonadati</taxon>
        <taxon>Candidatus Hydrogenedentota</taxon>
        <taxon>Candidatus Abyssobacteria</taxon>
    </lineage>
</organism>
<evidence type="ECO:0000256" key="3">
    <source>
        <dbReference type="PROSITE-ProRule" id="PRU00169"/>
    </source>
</evidence>
<dbReference type="Proteomes" id="UP000285961">
    <property type="component" value="Unassembled WGS sequence"/>
</dbReference>
<dbReference type="SMART" id="SM00421">
    <property type="entry name" value="HTH_LUXR"/>
    <property type="match status" value="1"/>
</dbReference>
<feature type="modified residue" description="4-aspartylphosphate" evidence="3">
    <location>
        <position position="61"/>
    </location>
</feature>
<keyword evidence="2 6" id="KW-0238">DNA-binding</keyword>
<feature type="domain" description="Response regulatory" evidence="5">
    <location>
        <begin position="11"/>
        <end position="126"/>
    </location>
</feature>
<dbReference type="PROSITE" id="PS50043">
    <property type="entry name" value="HTH_LUXR_2"/>
    <property type="match status" value="1"/>
</dbReference>
<evidence type="ECO:0000256" key="1">
    <source>
        <dbReference type="ARBA" id="ARBA00022553"/>
    </source>
</evidence>
<accession>A0A419EYW3</accession>
<keyword evidence="1 3" id="KW-0597">Phosphoprotein</keyword>
<dbReference type="InterPro" id="IPR001789">
    <property type="entry name" value="Sig_transdc_resp-reg_receiver"/>
</dbReference>
<dbReference type="SUPFAM" id="SSF52172">
    <property type="entry name" value="CheY-like"/>
    <property type="match status" value="1"/>
</dbReference>
<dbReference type="InterPro" id="IPR000792">
    <property type="entry name" value="Tscrpt_reg_LuxR_C"/>
</dbReference>
<evidence type="ECO:0000259" key="4">
    <source>
        <dbReference type="PROSITE" id="PS50043"/>
    </source>
</evidence>
<sequence length="223" mass="24537">MKNGLIMAQIRVLLIEDNRLLRDGTTAMLNEQRDIRAVSSAGNSGALEKAGKFMPDVVLLDVGLRSRNSLKVLESLKKRFPRTEVVVMDLIPVHSEVAAFVKAGVSGFIPKDATLDKFLQTIRAVVKGVRILPPTMADSLFSRIVESAIQEGEVARVIAASKLTKREQHVVRFLAKGQSVTEIAVSLRVTVFTVKSHVRNILDKLALHTRLELASFAQSDKLT</sequence>
<comment type="caution">
    <text evidence="6">The sequence shown here is derived from an EMBL/GenBank/DDBJ whole genome shotgun (WGS) entry which is preliminary data.</text>
</comment>
<dbReference type="Pfam" id="PF00196">
    <property type="entry name" value="GerE"/>
    <property type="match status" value="1"/>
</dbReference>
<dbReference type="InterPro" id="IPR058245">
    <property type="entry name" value="NreC/VraR/RcsB-like_REC"/>
</dbReference>
<evidence type="ECO:0000313" key="6">
    <source>
        <dbReference type="EMBL" id="RJP70465.1"/>
    </source>
</evidence>
<dbReference type="PROSITE" id="PS50110">
    <property type="entry name" value="RESPONSE_REGULATORY"/>
    <property type="match status" value="1"/>
</dbReference>
<dbReference type="SUPFAM" id="SSF46894">
    <property type="entry name" value="C-terminal effector domain of the bipartite response regulators"/>
    <property type="match status" value="1"/>
</dbReference>
<dbReference type="PANTHER" id="PTHR43214:SF43">
    <property type="entry name" value="TWO-COMPONENT RESPONSE REGULATOR"/>
    <property type="match status" value="1"/>
</dbReference>
<dbReference type="Pfam" id="PF00072">
    <property type="entry name" value="Response_reg"/>
    <property type="match status" value="1"/>
</dbReference>
<dbReference type="InterPro" id="IPR016032">
    <property type="entry name" value="Sig_transdc_resp-reg_C-effctor"/>
</dbReference>
<dbReference type="GO" id="GO:0000160">
    <property type="term" value="P:phosphorelay signal transduction system"/>
    <property type="evidence" value="ECO:0007669"/>
    <property type="project" value="InterPro"/>
</dbReference>
<protein>
    <submittedName>
        <fullName evidence="6">DNA-binding response regulator</fullName>
    </submittedName>
</protein>
<dbReference type="EMBL" id="QZKI01000070">
    <property type="protein sequence ID" value="RJP70465.1"/>
    <property type="molecule type" value="Genomic_DNA"/>
</dbReference>
<feature type="domain" description="HTH luxR-type" evidence="4">
    <location>
        <begin position="156"/>
        <end position="221"/>
    </location>
</feature>
<name>A0A419EYW3_9BACT</name>
<dbReference type="CDD" id="cd17535">
    <property type="entry name" value="REC_NarL-like"/>
    <property type="match status" value="1"/>
</dbReference>
<evidence type="ECO:0000259" key="5">
    <source>
        <dbReference type="PROSITE" id="PS50110"/>
    </source>
</evidence>
<dbReference type="GO" id="GO:0003677">
    <property type="term" value="F:DNA binding"/>
    <property type="evidence" value="ECO:0007669"/>
    <property type="project" value="UniProtKB-KW"/>
</dbReference>
<evidence type="ECO:0000256" key="2">
    <source>
        <dbReference type="ARBA" id="ARBA00023125"/>
    </source>
</evidence>
<dbReference type="PROSITE" id="PS00622">
    <property type="entry name" value="HTH_LUXR_1"/>
    <property type="match status" value="1"/>
</dbReference>
<dbReference type="CDD" id="cd06170">
    <property type="entry name" value="LuxR_C_like"/>
    <property type="match status" value="1"/>
</dbReference>
<reference evidence="6 7" key="1">
    <citation type="journal article" date="2017" name="ISME J.">
        <title>Energy and carbon metabolisms in a deep terrestrial subsurface fluid microbial community.</title>
        <authorList>
            <person name="Momper L."/>
            <person name="Jungbluth S.P."/>
            <person name="Lee M.D."/>
            <person name="Amend J.P."/>
        </authorList>
    </citation>
    <scope>NUCLEOTIDE SEQUENCE [LARGE SCALE GENOMIC DNA]</scope>
    <source>
        <strain evidence="6">SURF_17</strain>
    </source>
</reference>
<dbReference type="GO" id="GO:0006355">
    <property type="term" value="P:regulation of DNA-templated transcription"/>
    <property type="evidence" value="ECO:0007669"/>
    <property type="project" value="InterPro"/>
</dbReference>
<dbReference type="PRINTS" id="PR00038">
    <property type="entry name" value="HTHLUXR"/>
</dbReference>